<keyword evidence="4" id="KW-1185">Reference proteome</keyword>
<reference evidence="3" key="1">
    <citation type="submission" date="2019-12" db="EMBL/GenBank/DDBJ databases">
        <title>High-Quality draft genome sequences of three cyanobacteria isolated from the limestone walls of the Old Cathedral of Coimbra.</title>
        <authorList>
            <person name="Tiago I."/>
            <person name="Soares F."/>
            <person name="Portugal A."/>
        </authorList>
    </citation>
    <scope>NUCLEOTIDE SEQUENCE [LARGE SCALE GENOMIC DNA]</scope>
    <source>
        <strain evidence="3">C</strain>
    </source>
</reference>
<comment type="caution">
    <text evidence="3">The sequence shown here is derived from an EMBL/GenBank/DDBJ whole genome shotgun (WGS) entry which is preliminary data.</text>
</comment>
<organism evidence="3 4">
    <name type="scientific">Petrachloros mirabilis ULC683</name>
    <dbReference type="NCBI Taxonomy" id="2781853"/>
    <lineage>
        <taxon>Bacteria</taxon>
        <taxon>Bacillati</taxon>
        <taxon>Cyanobacteriota</taxon>
        <taxon>Cyanophyceae</taxon>
        <taxon>Synechococcales</taxon>
        <taxon>Petrachlorosaceae</taxon>
        <taxon>Petrachloros</taxon>
        <taxon>Petrachloros mirabilis</taxon>
    </lineage>
</organism>
<accession>A0A8K2AC09</accession>
<dbReference type="Pfam" id="PF23981">
    <property type="entry name" value="DUF7305"/>
    <property type="match status" value="1"/>
</dbReference>
<dbReference type="Proteomes" id="UP000607397">
    <property type="component" value="Unassembled WGS sequence"/>
</dbReference>
<dbReference type="RefSeq" id="WP_161823970.1">
    <property type="nucleotide sequence ID" value="NZ_WVIC01000004.1"/>
</dbReference>
<keyword evidence="1" id="KW-0472">Membrane</keyword>
<dbReference type="InterPro" id="IPR055729">
    <property type="entry name" value="DUF7305"/>
</dbReference>
<evidence type="ECO:0000313" key="4">
    <source>
        <dbReference type="Proteomes" id="UP000607397"/>
    </source>
</evidence>
<gene>
    <name evidence="3" type="ORF">GS597_02960</name>
</gene>
<keyword evidence="1" id="KW-1133">Transmembrane helix</keyword>
<evidence type="ECO:0000259" key="2">
    <source>
        <dbReference type="Pfam" id="PF23981"/>
    </source>
</evidence>
<evidence type="ECO:0000313" key="3">
    <source>
        <dbReference type="EMBL" id="NCJ05490.1"/>
    </source>
</evidence>
<feature type="domain" description="DUF7305" evidence="2">
    <location>
        <begin position="302"/>
        <end position="434"/>
    </location>
</feature>
<protein>
    <recommendedName>
        <fullName evidence="2">DUF7305 domain-containing protein</fullName>
    </recommendedName>
</protein>
<evidence type="ECO:0000256" key="1">
    <source>
        <dbReference type="SAM" id="Phobius"/>
    </source>
</evidence>
<dbReference type="AlphaFoldDB" id="A0A8K2AC09"/>
<dbReference type="EMBL" id="WVIC01000004">
    <property type="protein sequence ID" value="NCJ05490.1"/>
    <property type="molecule type" value="Genomic_DNA"/>
</dbReference>
<feature type="transmembrane region" description="Helical" evidence="1">
    <location>
        <begin position="58"/>
        <end position="79"/>
    </location>
</feature>
<proteinExistence type="predicted"/>
<keyword evidence="1" id="KW-0812">Transmembrane</keyword>
<name>A0A8K2AC09_9CYAN</name>
<sequence>MFDQLCRLLVYCVAVLRGFFAWMQQQLGLRPTRRPQPRSLRRSRPRYRHGQTRRVQGFALPMAMLMGMVMIMLGITTLLQAQGGQLSSFSRTQTGSSFLVAEGGLARVLAQLSQPENTILLTQTYDPTTNPAKHTWPWPKNDDIPNYQGQGSTAPLCTSEGQNEPDIEYEGTIGNNGTYYLRAYRYDEAQHTGTLLVEGVEGPEKDSKSFISVTLDIESEVAKFPGLLVTKELDLRGRNVTGANGHVYYNPAESANKNLKGTAKPGAPDRQDYLNAIKTTVDNIAGNITACQLTPNMRSKSEAGDEQVAAIKGDKTLSAKAGQQITSYKTPVIDLENNQVLRVDTTLGRVDLYVDGGFDMEDNSRIQNIRTDGKPPRVGDLRIIVTNSNHIEMEDRTCIDTAFLYDPHSHVHMETDGDGCPSAGNSNIDGVVWADTFHKSPTTTQAGISVPEDLSSLEDVIKPLNLAPRNHIKAITNWNRQYG</sequence>